<dbReference type="EMBL" id="CAJVPW010055362">
    <property type="protein sequence ID" value="CAG8773160.1"/>
    <property type="molecule type" value="Genomic_DNA"/>
</dbReference>
<comment type="caution">
    <text evidence="1">The sequence shown here is derived from an EMBL/GenBank/DDBJ whole genome shotgun (WGS) entry which is preliminary data.</text>
</comment>
<reference evidence="1" key="1">
    <citation type="submission" date="2021-06" db="EMBL/GenBank/DDBJ databases">
        <authorList>
            <person name="Kallberg Y."/>
            <person name="Tangrot J."/>
            <person name="Rosling A."/>
        </authorList>
    </citation>
    <scope>NUCLEOTIDE SEQUENCE</scope>
    <source>
        <strain evidence="1">28 12/20/2015</strain>
    </source>
</reference>
<proteinExistence type="predicted"/>
<accession>A0ACA9R1H6</accession>
<feature type="non-terminal residue" evidence="1">
    <location>
        <position position="142"/>
    </location>
</feature>
<dbReference type="Proteomes" id="UP000789366">
    <property type="component" value="Unassembled WGS sequence"/>
</dbReference>
<gene>
    <name evidence="1" type="ORF">SPELUC_LOCUS15906</name>
</gene>
<organism evidence="1 2">
    <name type="scientific">Cetraspora pellucida</name>
    <dbReference type="NCBI Taxonomy" id="1433469"/>
    <lineage>
        <taxon>Eukaryota</taxon>
        <taxon>Fungi</taxon>
        <taxon>Fungi incertae sedis</taxon>
        <taxon>Mucoromycota</taxon>
        <taxon>Glomeromycotina</taxon>
        <taxon>Glomeromycetes</taxon>
        <taxon>Diversisporales</taxon>
        <taxon>Gigasporaceae</taxon>
        <taxon>Cetraspora</taxon>
    </lineage>
</organism>
<sequence length="142" mass="17000">KTLNVIDNSQTESCSHCKKQKILSEFIRSYGDRREIEFEASEILNQLEYIQENENNVLYDLAKLKEQVAIHFATIENNNQKLEFSMTFEFDNEIIYNFQISNNIQETDVQNIILFFLLLIKAESHYYWEVRKIYISQNDTKQ</sequence>
<evidence type="ECO:0000313" key="2">
    <source>
        <dbReference type="Proteomes" id="UP000789366"/>
    </source>
</evidence>
<protein>
    <submittedName>
        <fullName evidence="1">14676_t:CDS:1</fullName>
    </submittedName>
</protein>
<keyword evidence="2" id="KW-1185">Reference proteome</keyword>
<name>A0ACA9R1H6_9GLOM</name>
<evidence type="ECO:0000313" key="1">
    <source>
        <dbReference type="EMBL" id="CAG8773160.1"/>
    </source>
</evidence>
<feature type="non-terminal residue" evidence="1">
    <location>
        <position position="1"/>
    </location>
</feature>